<feature type="domain" description="Transposase DDE" evidence="1">
    <location>
        <begin position="4"/>
        <end position="62"/>
    </location>
</feature>
<evidence type="ECO:0000259" key="1">
    <source>
        <dbReference type="Pfam" id="PF13751"/>
    </source>
</evidence>
<evidence type="ECO:0000313" key="2">
    <source>
        <dbReference type="EMBL" id="MFD0943753.1"/>
    </source>
</evidence>
<dbReference type="EMBL" id="JBHTJF010000025">
    <property type="protein sequence ID" value="MFD0943753.1"/>
    <property type="molecule type" value="Genomic_DNA"/>
</dbReference>
<dbReference type="Proteomes" id="UP001596976">
    <property type="component" value="Unassembled WGS sequence"/>
</dbReference>
<proteinExistence type="predicted"/>
<evidence type="ECO:0000313" key="3">
    <source>
        <dbReference type="Proteomes" id="UP001596976"/>
    </source>
</evidence>
<gene>
    <name evidence="2" type="ORF">ACFQ0V_08175</name>
</gene>
<reference evidence="3" key="1">
    <citation type="journal article" date="2019" name="Int. J. Syst. Evol. Microbiol.">
        <title>The Global Catalogue of Microorganisms (GCM) 10K type strain sequencing project: providing services to taxonomists for standard genome sequencing and annotation.</title>
        <authorList>
            <consortium name="The Broad Institute Genomics Platform"/>
            <consortium name="The Broad Institute Genome Sequencing Center for Infectious Disease"/>
            <person name="Wu L."/>
            <person name="Ma J."/>
        </authorList>
    </citation>
    <scope>NUCLEOTIDE SEQUENCE [LARGE SCALE GENOMIC DNA]</scope>
    <source>
        <strain evidence="3">CCUG 63563</strain>
    </source>
</reference>
<organism evidence="2 3">
    <name type="scientific">Savagea faecisuis</name>
    <dbReference type="NCBI Taxonomy" id="1274803"/>
    <lineage>
        <taxon>Bacteria</taxon>
        <taxon>Bacillati</taxon>
        <taxon>Bacillota</taxon>
        <taxon>Bacilli</taxon>
        <taxon>Bacillales</taxon>
        <taxon>Caryophanaceae</taxon>
        <taxon>Savagea</taxon>
    </lineage>
</organism>
<comment type="caution">
    <text evidence="2">The sequence shown here is derived from an EMBL/GenBank/DDBJ whole genome shotgun (WGS) entry which is preliminary data.</text>
</comment>
<dbReference type="Pfam" id="PF13751">
    <property type="entry name" value="DDE_Tnp_1_6"/>
    <property type="match status" value="1"/>
</dbReference>
<sequence>MKTKEALENEHLSTLYAKHKADIESAFGNLKVTLTRFLPRGLLKTQTEFWVDSMAHNLRKLAGKRLANSSNTAKVLATFFA</sequence>
<dbReference type="InterPro" id="IPR025668">
    <property type="entry name" value="Tnp_DDE_dom"/>
</dbReference>
<accession>A0ABW3GX44</accession>
<keyword evidence="3" id="KW-1185">Reference proteome</keyword>
<name>A0ABW3GX44_9BACL</name>
<dbReference type="RefSeq" id="WP_381012123.1">
    <property type="nucleotide sequence ID" value="NZ_JBHTJF010000025.1"/>
</dbReference>
<protein>
    <submittedName>
        <fullName evidence="2">Transposase</fullName>
    </submittedName>
</protein>